<keyword evidence="3" id="KW-1185">Reference proteome</keyword>
<evidence type="ECO:0000313" key="3">
    <source>
        <dbReference type="Proteomes" id="UP001158576"/>
    </source>
</evidence>
<feature type="chain" id="PRO_5045867215" evidence="1">
    <location>
        <begin position="16"/>
        <end position="118"/>
    </location>
</feature>
<keyword evidence="1" id="KW-0732">Signal</keyword>
<protein>
    <submittedName>
        <fullName evidence="2">Oidioi.mRNA.OKI2018_I69.PAR.g10005.t1.cds</fullName>
    </submittedName>
</protein>
<feature type="signal peptide" evidence="1">
    <location>
        <begin position="1"/>
        <end position="15"/>
    </location>
</feature>
<name>A0ABN7RNN5_OIKDI</name>
<sequence>MKFFTFFNLLITISASPLPTNLQQPKDSSCDLLDQVWESKGAQIPQPHKLCNSLHSDFPWLEKRIRRKISKACDYLRKSRCSEEYTVELLAIKKGRRRGFKCICDEGHRGHKCEKLKD</sequence>
<reference evidence="2 3" key="1">
    <citation type="submission" date="2021-04" db="EMBL/GenBank/DDBJ databases">
        <authorList>
            <person name="Bliznina A."/>
        </authorList>
    </citation>
    <scope>NUCLEOTIDE SEQUENCE [LARGE SCALE GENOMIC DNA]</scope>
</reference>
<dbReference type="Proteomes" id="UP001158576">
    <property type="component" value="Chromosome PAR"/>
</dbReference>
<evidence type="ECO:0000256" key="1">
    <source>
        <dbReference type="SAM" id="SignalP"/>
    </source>
</evidence>
<accession>A0ABN7RNN5</accession>
<evidence type="ECO:0000313" key="2">
    <source>
        <dbReference type="EMBL" id="CAG5081970.1"/>
    </source>
</evidence>
<gene>
    <name evidence="2" type="ORF">OKIOD_LOCUS1563</name>
</gene>
<organism evidence="2 3">
    <name type="scientific">Oikopleura dioica</name>
    <name type="common">Tunicate</name>
    <dbReference type="NCBI Taxonomy" id="34765"/>
    <lineage>
        <taxon>Eukaryota</taxon>
        <taxon>Metazoa</taxon>
        <taxon>Chordata</taxon>
        <taxon>Tunicata</taxon>
        <taxon>Appendicularia</taxon>
        <taxon>Copelata</taxon>
        <taxon>Oikopleuridae</taxon>
        <taxon>Oikopleura</taxon>
    </lineage>
</organism>
<dbReference type="EMBL" id="OU015568">
    <property type="protein sequence ID" value="CAG5081970.1"/>
    <property type="molecule type" value="Genomic_DNA"/>
</dbReference>
<proteinExistence type="predicted"/>